<evidence type="ECO:0000259" key="2">
    <source>
        <dbReference type="Pfam" id="PF12849"/>
    </source>
</evidence>
<dbReference type="InterPro" id="IPR032585">
    <property type="entry name" value="DUF4912"/>
</dbReference>
<dbReference type="InterPro" id="IPR024370">
    <property type="entry name" value="PBP_domain"/>
</dbReference>
<dbReference type="EMBL" id="BLAY01000111">
    <property type="protein sequence ID" value="GET41140.1"/>
    <property type="molecule type" value="Genomic_DNA"/>
</dbReference>
<evidence type="ECO:0000256" key="1">
    <source>
        <dbReference type="ARBA" id="ARBA00022729"/>
    </source>
</evidence>
<name>A0AAV3XLV2_9CYAN</name>
<dbReference type="InterPro" id="IPR050811">
    <property type="entry name" value="Phosphate_ABC_transporter"/>
</dbReference>
<protein>
    <submittedName>
        <fullName evidence="3">ABC-type phosphate transport system periplasmic component-like protein</fullName>
    </submittedName>
</protein>
<keyword evidence="1" id="KW-0732">Signal</keyword>
<organism evidence="3 4">
    <name type="scientific">Microseira wollei NIES-4236</name>
    <dbReference type="NCBI Taxonomy" id="2530354"/>
    <lineage>
        <taxon>Bacteria</taxon>
        <taxon>Bacillati</taxon>
        <taxon>Cyanobacteriota</taxon>
        <taxon>Cyanophyceae</taxon>
        <taxon>Oscillatoriophycideae</taxon>
        <taxon>Aerosakkonematales</taxon>
        <taxon>Aerosakkonemataceae</taxon>
        <taxon>Microseira</taxon>
    </lineage>
</organism>
<accession>A0AAV3XLV2</accession>
<dbReference type="AlphaFoldDB" id="A0AAV3XLV2"/>
<dbReference type="SUPFAM" id="SSF53850">
    <property type="entry name" value="Periplasmic binding protein-like II"/>
    <property type="match status" value="1"/>
</dbReference>
<comment type="caution">
    <text evidence="3">The sequence shown here is derived from an EMBL/GenBank/DDBJ whole genome shotgun (WGS) entry which is preliminary data.</text>
</comment>
<evidence type="ECO:0000313" key="3">
    <source>
        <dbReference type="EMBL" id="GET41140.1"/>
    </source>
</evidence>
<dbReference type="RefSeq" id="WP_226587358.1">
    <property type="nucleotide sequence ID" value="NZ_BLAY01000111.1"/>
</dbReference>
<feature type="domain" description="PBP" evidence="2">
    <location>
        <begin position="54"/>
        <end position="282"/>
    </location>
</feature>
<evidence type="ECO:0000313" key="4">
    <source>
        <dbReference type="Proteomes" id="UP001050975"/>
    </source>
</evidence>
<dbReference type="Pfam" id="PF16258">
    <property type="entry name" value="DUF4912"/>
    <property type="match status" value="2"/>
</dbReference>
<gene>
    <name evidence="3" type="ORF">MiSe_59520</name>
</gene>
<reference evidence="3" key="1">
    <citation type="submission" date="2019-10" db="EMBL/GenBank/DDBJ databases">
        <title>Draft genome sequece of Microseira wollei NIES-4236.</title>
        <authorList>
            <person name="Yamaguchi H."/>
            <person name="Suzuki S."/>
            <person name="Kawachi M."/>
        </authorList>
    </citation>
    <scope>NUCLEOTIDE SEQUENCE</scope>
    <source>
        <strain evidence="3">NIES-4236</strain>
    </source>
</reference>
<dbReference type="PANTHER" id="PTHR30570">
    <property type="entry name" value="PERIPLASMIC PHOSPHATE BINDING COMPONENT OF PHOSPHATE ABC TRANSPORTER"/>
    <property type="match status" value="1"/>
</dbReference>
<dbReference type="Gene3D" id="3.40.190.10">
    <property type="entry name" value="Periplasmic binding protein-like II"/>
    <property type="match status" value="2"/>
</dbReference>
<sequence>MATFGNKEKNTISLGIFLALLAVTPKPIAAAGMLKPVVAKAAAPTSFPLPADVPGKTTVRVDGSSSMKRVNQALKQRFEQKFPGTKVEVSEQGSDRALKELVEGKIDLAAIGRPLTKKEKAQGLVQVPLSRQKIALVVGPDNAFNKSLTFDQFARIFRGEIRNWSQVGGKPGIVRLIDRPADSDTRKAFQSYKVFQTGGFKTGSNAEQIGKDSTTEVIKHLGKNGIGYAIADQVLGRKNVRILPMHGVLPDNPKYPFSQTLYYVYKGKTPNPAVQWFLGYATDTSNQQVVKQAISDPTAPDQTVADISPRGGETATLDGRIPWWMWLLLSSALGGLLWLWLKNRKALAASSAAKMAAAAPAALPAAPAVSHLFLVPYDGKNAYAYWEIATAQIEALQRQGGKELLLRLYDITNIAQGAHHPLPCLQQFGCNLQDRYLLLTLPALNRDYIVELGLLAETGQWLSLTRSGAVRVTNNYPTGNIFALDGSKGNGEAAYRAPAPSHSRLFLVPYDGKNAYAYWEIDPRQIEALQRQGGEKLVLRLYDITDIPDSEQHSLAGIEQFDCNPNEQYFLLALPAENRDYIVELGLLTQAGNWLSLTRSGKLRVAKSIPTDDVVLAMMLQDRKNVYAYWEIPPESIQALKHQE</sequence>
<keyword evidence="4" id="KW-1185">Reference proteome</keyword>
<dbReference type="Pfam" id="PF12849">
    <property type="entry name" value="PBP_like_2"/>
    <property type="match status" value="1"/>
</dbReference>
<proteinExistence type="predicted"/>
<dbReference type="PANTHER" id="PTHR30570:SF1">
    <property type="entry name" value="PHOSPHATE-BINDING PROTEIN PSTS"/>
    <property type="match status" value="1"/>
</dbReference>
<dbReference type="Proteomes" id="UP001050975">
    <property type="component" value="Unassembled WGS sequence"/>
</dbReference>